<dbReference type="Proteomes" id="UP000176299">
    <property type="component" value="Unassembled WGS sequence"/>
</dbReference>
<evidence type="ECO:0000313" key="1">
    <source>
        <dbReference type="EMBL" id="OGY21703.1"/>
    </source>
</evidence>
<accession>A0A1G1W247</accession>
<dbReference type="EMBL" id="MHCN01000011">
    <property type="protein sequence ID" value="OGY21703.1"/>
    <property type="molecule type" value="Genomic_DNA"/>
</dbReference>
<organism evidence="1 2">
    <name type="scientific">Candidatus Woykebacteria bacterium GWA1_44_8</name>
    <dbReference type="NCBI Taxonomy" id="1802591"/>
    <lineage>
        <taxon>Bacteria</taxon>
        <taxon>Candidatus Woykeibacteriota</taxon>
    </lineage>
</organism>
<proteinExistence type="predicted"/>
<gene>
    <name evidence="1" type="ORF">A2113_04065</name>
</gene>
<comment type="caution">
    <text evidence="1">The sequence shown here is derived from an EMBL/GenBank/DDBJ whole genome shotgun (WGS) entry which is preliminary data.</text>
</comment>
<sequence>MIGASYGASLFVALLQKRNPVLQTSFRHGVWVTPVPNVNNNFSLVKTLISHWWLVIGSRLSKLKMVE</sequence>
<reference evidence="1 2" key="1">
    <citation type="journal article" date="2016" name="Nat. Commun.">
        <title>Thousands of microbial genomes shed light on interconnected biogeochemical processes in an aquifer system.</title>
        <authorList>
            <person name="Anantharaman K."/>
            <person name="Brown C.T."/>
            <person name="Hug L.A."/>
            <person name="Sharon I."/>
            <person name="Castelle C.J."/>
            <person name="Probst A.J."/>
            <person name="Thomas B.C."/>
            <person name="Singh A."/>
            <person name="Wilkins M.J."/>
            <person name="Karaoz U."/>
            <person name="Brodie E.L."/>
            <person name="Williams K.H."/>
            <person name="Hubbard S.S."/>
            <person name="Banfield J.F."/>
        </authorList>
    </citation>
    <scope>NUCLEOTIDE SEQUENCE [LARGE SCALE GENOMIC DNA]</scope>
</reference>
<dbReference type="AlphaFoldDB" id="A0A1G1W247"/>
<name>A0A1G1W247_9BACT</name>
<protein>
    <submittedName>
        <fullName evidence="1">Uncharacterized protein</fullName>
    </submittedName>
</protein>
<evidence type="ECO:0000313" key="2">
    <source>
        <dbReference type="Proteomes" id="UP000176299"/>
    </source>
</evidence>
<dbReference type="STRING" id="1802591.A2113_04065"/>